<proteinExistence type="predicted"/>
<evidence type="ECO:0000256" key="1">
    <source>
        <dbReference type="SAM" id="MobiDB-lite"/>
    </source>
</evidence>
<protein>
    <submittedName>
        <fullName evidence="2">Uncharacterized protein</fullName>
    </submittedName>
</protein>
<organism evidence="2">
    <name type="scientific">Streptomyces sp. Y1</name>
    <dbReference type="NCBI Taxonomy" id="3238634"/>
    <lineage>
        <taxon>Bacteria</taxon>
        <taxon>Bacillati</taxon>
        <taxon>Actinomycetota</taxon>
        <taxon>Actinomycetes</taxon>
        <taxon>Kitasatosporales</taxon>
        <taxon>Streptomycetaceae</taxon>
        <taxon>Streptomyces</taxon>
    </lineage>
</organism>
<dbReference type="AlphaFoldDB" id="A0AB39TU69"/>
<dbReference type="EMBL" id="CP163445">
    <property type="protein sequence ID" value="XDQ82798.1"/>
    <property type="molecule type" value="Genomic_DNA"/>
</dbReference>
<name>A0AB39TU69_9ACTN</name>
<feature type="compositionally biased region" description="Polar residues" evidence="1">
    <location>
        <begin position="1"/>
        <end position="11"/>
    </location>
</feature>
<feature type="region of interest" description="Disordered" evidence="1">
    <location>
        <begin position="1"/>
        <end position="24"/>
    </location>
</feature>
<evidence type="ECO:0000313" key="2">
    <source>
        <dbReference type="EMBL" id="XDQ82798.1"/>
    </source>
</evidence>
<sequence>MSTSQANQGKTSARKAATSRTVQGRVISTGSDRLQIGGRTARPEAPWLRIAAELLGNVFGRGGLIDSWRDVRKVEIEVDADIHKAEIAADVEVRKAEIAANAEVRKAEIEANAEVRKAEIEAETRREAMRLGVKLTDAKTA</sequence>
<gene>
    <name evidence="2" type="ORF">AB2U05_31990</name>
</gene>
<accession>A0AB39TU69</accession>
<dbReference type="RefSeq" id="WP_369185062.1">
    <property type="nucleotide sequence ID" value="NZ_CP163445.1"/>
</dbReference>
<reference evidence="2" key="1">
    <citation type="submission" date="2024-07" db="EMBL/GenBank/DDBJ databases">
        <authorList>
            <person name="Yu S.T."/>
        </authorList>
    </citation>
    <scope>NUCLEOTIDE SEQUENCE</scope>
    <source>
        <strain evidence="2">Y1</strain>
    </source>
</reference>